<accession>H1FTH2</accession>
<dbReference type="NCBIfam" id="TIGR01065">
    <property type="entry name" value="hlyIII"/>
    <property type="match status" value="1"/>
</dbReference>
<feature type="transmembrane region" description="Helical" evidence="8">
    <location>
        <begin position="147"/>
        <end position="168"/>
    </location>
</feature>
<organism evidence="9 10">
    <name type="scientific">Sulfurimonas gotlandica (strain DSM 19862 / JCM 16533 / GD1)</name>
    <dbReference type="NCBI Taxonomy" id="929558"/>
    <lineage>
        <taxon>Bacteria</taxon>
        <taxon>Pseudomonadati</taxon>
        <taxon>Campylobacterota</taxon>
        <taxon>Epsilonproteobacteria</taxon>
        <taxon>Campylobacterales</taxon>
        <taxon>Sulfurimonadaceae</taxon>
        <taxon>Sulfurimonas</taxon>
    </lineage>
</organism>
<feature type="transmembrane region" description="Helical" evidence="8">
    <location>
        <begin position="63"/>
        <end position="80"/>
    </location>
</feature>
<dbReference type="PANTHER" id="PTHR20855:SF3">
    <property type="entry name" value="LD03007P"/>
    <property type="match status" value="1"/>
</dbReference>
<dbReference type="PANTHER" id="PTHR20855">
    <property type="entry name" value="ADIPOR/PROGESTIN RECEPTOR-RELATED"/>
    <property type="match status" value="1"/>
</dbReference>
<dbReference type="STRING" id="929558.SMGD1_2759"/>
<reference evidence="9 10" key="1">
    <citation type="journal article" date="2012" name="Proc. Natl. Acad. Sci. U.S.A.">
        <title>Genome and physiology of a model Epsilonproteobacterium responsible for sulfide detoxification in marine oxygen depletion zones.</title>
        <authorList>
            <person name="Grote J."/>
            <person name="Schott T."/>
            <person name="Bruckner C.G."/>
            <person name="Glockner F.O."/>
            <person name="Jost G."/>
            <person name="Teeling H."/>
            <person name="Labrenz M."/>
            <person name="Jurgens K."/>
        </authorList>
    </citation>
    <scope>NUCLEOTIDE SEQUENCE [LARGE SCALE GENOMIC DNA]</scope>
    <source>
        <strain evidence="9 10">GD1</strain>
    </source>
</reference>
<evidence type="ECO:0000256" key="5">
    <source>
        <dbReference type="ARBA" id="ARBA00022989"/>
    </source>
</evidence>
<keyword evidence="3" id="KW-1003">Cell membrane</keyword>
<dbReference type="GO" id="GO:0005886">
    <property type="term" value="C:plasma membrane"/>
    <property type="evidence" value="ECO:0007669"/>
    <property type="project" value="UniProtKB-SubCell"/>
</dbReference>
<dbReference type="HOGENOM" id="CLU_051078_1_2_7"/>
<keyword evidence="5 8" id="KW-1133">Transmembrane helix</keyword>
<gene>
    <name evidence="9" type="ORF">SMGD1_2759</name>
</gene>
<accession>B6BJN6</accession>
<dbReference type="GO" id="GO:0046872">
    <property type="term" value="F:metal ion binding"/>
    <property type="evidence" value="ECO:0007669"/>
    <property type="project" value="UniProtKB-KW"/>
</dbReference>
<dbReference type="Proteomes" id="UP000006431">
    <property type="component" value="Unassembled WGS sequence"/>
</dbReference>
<evidence type="ECO:0000256" key="6">
    <source>
        <dbReference type="ARBA" id="ARBA00023136"/>
    </source>
</evidence>
<keyword evidence="6 8" id="KW-0472">Membrane</keyword>
<feature type="transmembrane region" description="Helical" evidence="8">
    <location>
        <begin position="92"/>
        <end position="112"/>
    </location>
</feature>
<keyword evidence="10" id="KW-1185">Reference proteome</keyword>
<feature type="binding site" evidence="7">
    <location>
        <position position="146"/>
    </location>
    <ligand>
        <name>Zn(2+)</name>
        <dbReference type="ChEBI" id="CHEBI:29105"/>
    </ligand>
</feature>
<proteinExistence type="inferred from homology"/>
<dbReference type="Pfam" id="PF03006">
    <property type="entry name" value="HlyIII"/>
    <property type="match status" value="1"/>
</dbReference>
<feature type="binding site" evidence="7">
    <location>
        <position position="24"/>
    </location>
    <ligand>
        <name>Zn(2+)</name>
        <dbReference type="ChEBI" id="CHEBI:29105"/>
    </ligand>
</feature>
<dbReference type="GO" id="GO:0140911">
    <property type="term" value="F:pore-forming activity"/>
    <property type="evidence" value="ECO:0007669"/>
    <property type="project" value="InterPro"/>
</dbReference>
<evidence type="ECO:0000313" key="10">
    <source>
        <dbReference type="Proteomes" id="UP000006431"/>
    </source>
</evidence>
<evidence type="ECO:0000256" key="2">
    <source>
        <dbReference type="ARBA" id="ARBA00008488"/>
    </source>
</evidence>
<evidence type="ECO:0000313" key="9">
    <source>
        <dbReference type="EMBL" id="EHP31281.1"/>
    </source>
</evidence>
<dbReference type="InterPro" id="IPR005744">
    <property type="entry name" value="Hy-lIII"/>
</dbReference>
<dbReference type="PATRIC" id="fig|929558.5.peg.2749"/>
<dbReference type="EMBL" id="AFRZ01000001">
    <property type="protein sequence ID" value="EHP31281.1"/>
    <property type="molecule type" value="Genomic_DNA"/>
</dbReference>
<keyword evidence="4 8" id="KW-0812">Transmembrane</keyword>
<feature type="binding site" evidence="7">
    <location>
        <position position="150"/>
    </location>
    <ligand>
        <name>Zn(2+)</name>
        <dbReference type="ChEBI" id="CHEBI:29105"/>
    </ligand>
</feature>
<comment type="subcellular location">
    <subcellularLocation>
        <location evidence="1">Cell membrane</location>
        <topology evidence="1">Multi-pass membrane protein</topology>
    </subcellularLocation>
</comment>
<evidence type="ECO:0000256" key="3">
    <source>
        <dbReference type="ARBA" id="ARBA00022475"/>
    </source>
</evidence>
<evidence type="ECO:0000256" key="8">
    <source>
        <dbReference type="SAM" id="Phobius"/>
    </source>
</evidence>
<feature type="transmembrane region" description="Helical" evidence="8">
    <location>
        <begin position="6"/>
        <end position="26"/>
    </location>
</feature>
<dbReference type="eggNOG" id="COG1272">
    <property type="taxonomic scope" value="Bacteria"/>
</dbReference>
<dbReference type="AlphaFoldDB" id="B6BJN6"/>
<comment type="similarity">
    <text evidence="2">Belongs to the UPF0073 (Hly-III) family.</text>
</comment>
<keyword evidence="7" id="KW-0862">Zinc</keyword>
<sequence length="169" mass="19266">MAIISSAIFGTTLIFMYGSSTLYHAITHQEIKELFQKFDHASIYFLIAGSYTPITLVSLAGPWGYSIASAIWATAFFGIYMKFMYPNRFEKLSLFLYLIMGWSIVVAMKPLSESMESGGIYLLIAGGLSYTLGVFFYINDHKNFYHAIWHLFVLGGSIFHFFMTLFYII</sequence>
<protein>
    <submittedName>
        <fullName evidence="9">Channel protein, hemolysin III family</fullName>
    </submittedName>
</protein>
<evidence type="ECO:0000256" key="1">
    <source>
        <dbReference type="ARBA" id="ARBA00004651"/>
    </source>
</evidence>
<name>B6BJN6_SULGG</name>
<evidence type="ECO:0000256" key="4">
    <source>
        <dbReference type="ARBA" id="ARBA00022692"/>
    </source>
</evidence>
<comment type="caution">
    <text evidence="9">The sequence shown here is derived from an EMBL/GenBank/DDBJ whole genome shotgun (WGS) entry which is preliminary data.</text>
</comment>
<dbReference type="InterPro" id="IPR004254">
    <property type="entry name" value="AdipoR/HlyIII-related"/>
</dbReference>
<keyword evidence="7" id="KW-0479">Metal-binding</keyword>
<evidence type="ECO:0000256" key="7">
    <source>
        <dbReference type="PIRSR" id="PIRSR604254-1"/>
    </source>
</evidence>
<feature type="transmembrane region" description="Helical" evidence="8">
    <location>
        <begin position="118"/>
        <end position="138"/>
    </location>
</feature>